<dbReference type="RefSeq" id="WP_168550767.1">
    <property type="nucleotide sequence ID" value="NZ_JAAWWL010000001.1"/>
</dbReference>
<keyword evidence="1" id="KW-0732">Signal</keyword>
<dbReference type="SUPFAM" id="SSF49464">
    <property type="entry name" value="Carboxypeptidase regulatory domain-like"/>
    <property type="match status" value="1"/>
</dbReference>
<dbReference type="InterPro" id="IPR008969">
    <property type="entry name" value="CarboxyPept-like_regulatory"/>
</dbReference>
<comment type="caution">
    <text evidence="2">The sequence shown here is derived from an EMBL/GenBank/DDBJ whole genome shotgun (WGS) entry which is preliminary data.</text>
</comment>
<reference evidence="2 3" key="1">
    <citation type="submission" date="2020-04" db="EMBL/GenBank/DDBJ databases">
        <authorList>
            <person name="Yoon J."/>
        </authorList>
    </citation>
    <scope>NUCLEOTIDE SEQUENCE [LARGE SCALE GENOMIC DNA]</scope>
    <source>
        <strain evidence="2 3">DJ-13</strain>
    </source>
</reference>
<organism evidence="2 3">
    <name type="scientific">Croceivirga thetidis</name>
    <dbReference type="NCBI Taxonomy" id="2721623"/>
    <lineage>
        <taxon>Bacteria</taxon>
        <taxon>Pseudomonadati</taxon>
        <taxon>Bacteroidota</taxon>
        <taxon>Flavobacteriia</taxon>
        <taxon>Flavobacteriales</taxon>
        <taxon>Flavobacteriaceae</taxon>
        <taxon>Croceivirga</taxon>
    </lineage>
</organism>
<gene>
    <name evidence="2" type="ORF">HCU67_01095</name>
</gene>
<sequence>MNGLLSKLLCGALTVFCLSLKAQSINITGQVLDTTNAPLELANVIALKKRTKGIASYGITDNNGRFQLRLEKDSLYTLKASYLGFETYEEDFKAVANQEKILILQPSANELEGVELVEEFPVTVSGDTITYNADSFTTGKEKKLENVLEELPGFEVTDEGEVKVQGKKVEKVLVEGKEFFDGDTKMATKNIPANAVDKVQVLRDFNEITPLKGVSDSDALALNIKLKDGKKNLWFGDVSAGIGPDGRYLVHPNLFYYSPKTSFNFIGDANNIGEQAFTLQDYFRFNGGLASLGRRSGSTLRLSNDDIGLSLLQNNRAQNIETQLMALNFNHMPNKKWKFSGFGIFSDVDTDLASVSNRTYIREEGDNQETLNSNTLQTTTSTLLKLSSTYTPNTQWYLTYDGFVKGAQIQDRANLLSEFESFSNDIVSNNLRRPFSIEQNLNAFFAKDEKNVFSLESSYLYKQQRPDYDLTTTQQPFVGTIPLNSNGIFNLFQEQRIITNKIDAELNYYRVLNNTNHLNFKLGTSINGQRMRSSIAERLEDGSDIVLPVPQFGNQAQFDFWDVYLGLSYRAKLGKLTLSPGLNFHIYDTANTQFEETFELDKTLLLPQLRAKFEFNSSQSLRLDYGIQAEFADIRNLAQATLLSGYNSLIAGNPELRNAWYHNLSLNYFNFSMFNFTNINGGMSYQKRYQAITNTLRFVGLDRESTPINIDEPNETFSLFGNYERRFPYMKGRFEANVSYSKFNNAIDGQANFNRSFTQNYKLSLETRFKEAPNVEVGFEKIWNDYGTVNIDNRFVTDRPFANIEAYFVKSFALTVDYQYNAYRNRAGGVSSYYDFLNAALYFEKEDSPWEIKLSGLNLLNTASIRQDAFSENLISTYEYFVQPRYFMLSIKYSL</sequence>
<evidence type="ECO:0000313" key="3">
    <source>
        <dbReference type="Proteomes" id="UP000718451"/>
    </source>
</evidence>
<evidence type="ECO:0000256" key="1">
    <source>
        <dbReference type="SAM" id="SignalP"/>
    </source>
</evidence>
<dbReference type="SUPFAM" id="SSF56935">
    <property type="entry name" value="Porins"/>
    <property type="match status" value="1"/>
</dbReference>
<dbReference type="Gene3D" id="2.60.40.1120">
    <property type="entry name" value="Carboxypeptidase-like, regulatory domain"/>
    <property type="match status" value="1"/>
</dbReference>
<feature type="signal peptide" evidence="1">
    <location>
        <begin position="1"/>
        <end position="22"/>
    </location>
</feature>
<protein>
    <submittedName>
        <fullName evidence="2">TonB-dependent receptor</fullName>
    </submittedName>
</protein>
<dbReference type="EMBL" id="JAAWWL010000001">
    <property type="protein sequence ID" value="NKI30524.1"/>
    <property type="molecule type" value="Genomic_DNA"/>
</dbReference>
<evidence type="ECO:0000313" key="2">
    <source>
        <dbReference type="EMBL" id="NKI30524.1"/>
    </source>
</evidence>
<name>A0ABX1GLN1_9FLAO</name>
<dbReference type="Proteomes" id="UP000718451">
    <property type="component" value="Unassembled WGS sequence"/>
</dbReference>
<accession>A0ABX1GLN1</accession>
<feature type="chain" id="PRO_5047504900" evidence="1">
    <location>
        <begin position="23"/>
        <end position="895"/>
    </location>
</feature>
<dbReference type="Pfam" id="PF13715">
    <property type="entry name" value="CarbopepD_reg_2"/>
    <property type="match status" value="1"/>
</dbReference>
<keyword evidence="2" id="KW-0675">Receptor</keyword>
<proteinExistence type="predicted"/>
<keyword evidence="3" id="KW-1185">Reference proteome</keyword>